<dbReference type="GO" id="GO:0005829">
    <property type="term" value="C:cytosol"/>
    <property type="evidence" value="ECO:0007669"/>
    <property type="project" value="TreeGrafter"/>
</dbReference>
<feature type="binding site" evidence="14">
    <location>
        <begin position="637"/>
        <end position="638"/>
    </location>
    <ligand>
        <name>NADP(+)</name>
        <dbReference type="ChEBI" id="CHEBI:58349"/>
    </ligand>
</feature>
<evidence type="ECO:0000256" key="1">
    <source>
        <dbReference type="ARBA" id="ARBA00022630"/>
    </source>
</evidence>
<keyword evidence="11 14" id="KW-0472">Membrane</keyword>
<dbReference type="PANTHER" id="PTHR19384:SF17">
    <property type="entry name" value="NADPH--CYTOCHROME P450 REDUCTASE"/>
    <property type="match status" value="1"/>
</dbReference>
<gene>
    <name evidence="19" type="ORF">BCR43DRAFT_558766</name>
</gene>
<dbReference type="InterPro" id="IPR001433">
    <property type="entry name" value="OxRdtase_FAD/NAD-bd"/>
</dbReference>
<dbReference type="InterPro" id="IPR023173">
    <property type="entry name" value="NADPH_Cyt_P450_Rdtase_alpha"/>
</dbReference>
<dbReference type="OrthoDB" id="1856718at2759"/>
<dbReference type="InterPro" id="IPR017938">
    <property type="entry name" value="Riboflavin_synthase-like_b-brl"/>
</dbReference>
<dbReference type="GO" id="GO:0010181">
    <property type="term" value="F:FMN binding"/>
    <property type="evidence" value="ECO:0007669"/>
    <property type="project" value="UniProtKB-UniRule"/>
</dbReference>
<dbReference type="InterPro" id="IPR008254">
    <property type="entry name" value="Flavodoxin/NO_synth"/>
</dbReference>
<evidence type="ECO:0000256" key="6">
    <source>
        <dbReference type="ARBA" id="ARBA00022857"/>
    </source>
</evidence>
<comment type="similarity">
    <text evidence="14">Belongs to the NADPH--cytochrome P450 reductase family.</text>
</comment>
<dbReference type="GO" id="GO:0006696">
    <property type="term" value="P:ergosterol biosynthetic process"/>
    <property type="evidence" value="ECO:0007669"/>
    <property type="project" value="UniProtKB-UniRule"/>
</dbReference>
<dbReference type="EC" id="1.6.2.4" evidence="14 15"/>
<comment type="caution">
    <text evidence="14">Lacks conserved residue(s) required for the propagation of feature annotation.</text>
</comment>
<keyword evidence="14" id="KW-1003">Cell membrane</keyword>
<evidence type="ECO:0000256" key="7">
    <source>
        <dbReference type="ARBA" id="ARBA00022955"/>
    </source>
</evidence>
<dbReference type="Pfam" id="PF00175">
    <property type="entry name" value="NAD_binding_1"/>
    <property type="match status" value="1"/>
</dbReference>
<dbReference type="PANTHER" id="PTHR19384">
    <property type="entry name" value="NITRIC OXIDE SYNTHASE-RELATED"/>
    <property type="match status" value="1"/>
</dbReference>
<keyword evidence="5 14" id="KW-0274">FAD</keyword>
<feature type="binding site" evidence="14">
    <location>
        <begin position="182"/>
        <end position="191"/>
    </location>
    <ligand>
        <name>FMN</name>
        <dbReference type="ChEBI" id="CHEBI:58210"/>
    </ligand>
</feature>
<name>A0A1X2H3G0_SYNRA</name>
<evidence type="ECO:0000256" key="2">
    <source>
        <dbReference type="ARBA" id="ARBA00022643"/>
    </source>
</evidence>
<feature type="binding site" evidence="14">
    <location>
        <position position="308"/>
    </location>
    <ligand>
        <name>NADP(+)</name>
        <dbReference type="ChEBI" id="CHEBI:58349"/>
    </ligand>
</feature>
<comment type="similarity">
    <text evidence="14">In the N-terminal section; belongs to the flavodoxin family.</text>
</comment>
<dbReference type="PRINTS" id="PR00371">
    <property type="entry name" value="FPNCR"/>
</dbReference>
<keyword evidence="10 14" id="KW-0756">Sterol biosynthesis</keyword>
<feature type="binding site" evidence="14">
    <location>
        <begin position="83"/>
        <end position="88"/>
    </location>
    <ligand>
        <name>FMN</name>
        <dbReference type="ChEBI" id="CHEBI:58210"/>
    </ligand>
</feature>
<feature type="binding site" evidence="14">
    <location>
        <begin position="134"/>
        <end position="137"/>
    </location>
    <ligand>
        <name>FMN</name>
        <dbReference type="ChEBI" id="CHEBI:58210"/>
    </ligand>
</feature>
<dbReference type="Pfam" id="PF00667">
    <property type="entry name" value="FAD_binding_1"/>
    <property type="match status" value="1"/>
</dbReference>
<evidence type="ECO:0000256" key="3">
    <source>
        <dbReference type="ARBA" id="ARBA00022692"/>
    </source>
</evidence>
<evidence type="ECO:0000256" key="8">
    <source>
        <dbReference type="ARBA" id="ARBA00022989"/>
    </source>
</evidence>
<dbReference type="SUPFAM" id="SSF63380">
    <property type="entry name" value="Riboflavin synthase domain-like"/>
    <property type="match status" value="1"/>
</dbReference>
<dbReference type="InterPro" id="IPR017927">
    <property type="entry name" value="FAD-bd_FR_type"/>
</dbReference>
<dbReference type="PRINTS" id="PR00369">
    <property type="entry name" value="FLAVODOXIN"/>
</dbReference>
<evidence type="ECO:0000256" key="4">
    <source>
        <dbReference type="ARBA" id="ARBA00022824"/>
    </source>
</evidence>
<keyword evidence="2 14" id="KW-0288">FMN</keyword>
<dbReference type="InterPro" id="IPR023208">
    <property type="entry name" value="P450R"/>
</dbReference>
<feature type="region of interest" description="Disordered" evidence="16">
    <location>
        <begin position="36"/>
        <end position="63"/>
    </location>
</feature>
<feature type="binding site" evidence="14">
    <location>
        <position position="575"/>
    </location>
    <ligand>
        <name>NADP(+)</name>
        <dbReference type="ChEBI" id="CHEBI:58349"/>
    </ligand>
</feature>
<dbReference type="GO" id="GO:0050660">
    <property type="term" value="F:flavin adenine dinucleotide binding"/>
    <property type="evidence" value="ECO:0007669"/>
    <property type="project" value="UniProtKB-UniRule"/>
</dbReference>
<keyword evidence="7 14" id="KW-0752">Steroid biosynthesis</keyword>
<keyword evidence="14" id="KW-0444">Lipid biosynthesis</keyword>
<keyword evidence="6 14" id="KW-0521">NADP</keyword>
<feature type="binding site" evidence="14">
    <location>
        <position position="718"/>
    </location>
    <ligand>
        <name>FAD</name>
        <dbReference type="ChEBI" id="CHEBI:57692"/>
    </ligand>
</feature>
<feature type="domain" description="FAD-binding FR-type" evidence="18">
    <location>
        <begin position="289"/>
        <end position="561"/>
    </location>
</feature>
<dbReference type="InterPro" id="IPR001709">
    <property type="entry name" value="Flavoprot_Pyr_Nucl_cyt_Rdtase"/>
</dbReference>
<feature type="transmembrane region" description="Helical" evidence="14">
    <location>
        <begin position="12"/>
        <end position="29"/>
    </location>
</feature>
<feature type="binding site" evidence="14">
    <location>
        <position position="217"/>
    </location>
    <ligand>
        <name>FMN</name>
        <dbReference type="ChEBI" id="CHEBI:58210"/>
    </ligand>
</feature>
<feature type="binding site" evidence="14">
    <location>
        <position position="680"/>
    </location>
    <ligand>
        <name>NADP(+)</name>
        <dbReference type="ChEBI" id="CHEBI:58349"/>
    </ligand>
</feature>
<evidence type="ECO:0000256" key="10">
    <source>
        <dbReference type="ARBA" id="ARBA00023011"/>
    </source>
</evidence>
<dbReference type="Proteomes" id="UP000242180">
    <property type="component" value="Unassembled WGS sequence"/>
</dbReference>
<evidence type="ECO:0000259" key="17">
    <source>
        <dbReference type="PROSITE" id="PS50902"/>
    </source>
</evidence>
<dbReference type="GO" id="GO:0005789">
    <property type="term" value="C:endoplasmic reticulum membrane"/>
    <property type="evidence" value="ECO:0007669"/>
    <property type="project" value="UniProtKB-SubCell"/>
</dbReference>
<accession>A0A1X2H3G0</accession>
<dbReference type="InterPro" id="IPR039261">
    <property type="entry name" value="FNR_nucleotide-bd"/>
</dbReference>
<dbReference type="Gene3D" id="1.20.990.10">
    <property type="entry name" value="NADPH-cytochrome p450 Reductase, Chain A, domain 3"/>
    <property type="match status" value="1"/>
</dbReference>
<dbReference type="EMBL" id="MCGN01000010">
    <property type="protein sequence ID" value="ORY92324.1"/>
    <property type="molecule type" value="Genomic_DNA"/>
</dbReference>
<feature type="binding site" evidence="14">
    <location>
        <begin position="643"/>
        <end position="647"/>
    </location>
    <ligand>
        <name>NADP(+)</name>
        <dbReference type="ChEBI" id="CHEBI:58349"/>
    </ligand>
</feature>
<comment type="cofactor">
    <cofactor evidence="14">
        <name>FMN</name>
        <dbReference type="ChEBI" id="CHEBI:58210"/>
    </cofactor>
    <text evidence="14">Binds 1 FMN per monomer.</text>
</comment>
<keyword evidence="4 14" id="KW-0256">Endoplasmic reticulum</keyword>
<dbReference type="Gene3D" id="3.40.50.360">
    <property type="match status" value="1"/>
</dbReference>
<dbReference type="GO" id="GO:0003958">
    <property type="term" value="F:NADPH-hemoprotein reductase activity"/>
    <property type="evidence" value="ECO:0007669"/>
    <property type="project" value="UniProtKB-UniRule"/>
</dbReference>
<dbReference type="GO" id="GO:0050661">
    <property type="term" value="F:NADP binding"/>
    <property type="evidence" value="ECO:0007669"/>
    <property type="project" value="UniProtKB-UniRule"/>
</dbReference>
<feature type="binding site" evidence="14">
    <location>
        <begin position="491"/>
        <end position="493"/>
    </location>
    <ligand>
        <name>FAD</name>
        <dbReference type="ChEBI" id="CHEBI:57692"/>
    </ligand>
</feature>
<reference evidence="19 20" key="1">
    <citation type="submission" date="2016-07" db="EMBL/GenBank/DDBJ databases">
        <title>Pervasive Adenine N6-methylation of Active Genes in Fungi.</title>
        <authorList>
            <consortium name="DOE Joint Genome Institute"/>
            <person name="Mondo S.J."/>
            <person name="Dannebaum R.O."/>
            <person name="Kuo R.C."/>
            <person name="Labutti K."/>
            <person name="Haridas S."/>
            <person name="Kuo A."/>
            <person name="Salamov A."/>
            <person name="Ahrendt S.R."/>
            <person name="Lipzen A."/>
            <person name="Sullivan W."/>
            <person name="Andreopoulos W.B."/>
            <person name="Clum A."/>
            <person name="Lindquist E."/>
            <person name="Daum C."/>
            <person name="Ramamoorthy G.K."/>
            <person name="Gryganskyi A."/>
            <person name="Culley D."/>
            <person name="Magnuson J.K."/>
            <person name="James T.Y."/>
            <person name="O'Malley M.A."/>
            <person name="Stajich J.E."/>
            <person name="Spatafora J.W."/>
            <person name="Visel A."/>
            <person name="Grigoriev I.V."/>
        </authorList>
    </citation>
    <scope>NUCLEOTIDE SEQUENCE [LARGE SCALE GENOMIC DNA]</scope>
    <source>
        <strain evidence="19 20">NRRL 2496</strain>
    </source>
</reference>
<dbReference type="InterPro" id="IPR003097">
    <property type="entry name" value="CysJ-like_FAD-binding"/>
</dbReference>
<dbReference type="PROSITE" id="PS50902">
    <property type="entry name" value="FLAVODOXIN_LIKE"/>
    <property type="match status" value="1"/>
</dbReference>
<dbReference type="PIRSF" id="PIRSF000208">
    <property type="entry name" value="P450R"/>
    <property type="match status" value="1"/>
</dbReference>
<evidence type="ECO:0000256" key="11">
    <source>
        <dbReference type="ARBA" id="ARBA00023136"/>
    </source>
</evidence>
<dbReference type="FunFam" id="3.40.50.80:FF:000001">
    <property type="entry name" value="NADPH--cytochrome P450 reductase 1"/>
    <property type="match status" value="1"/>
</dbReference>
<keyword evidence="1 14" id="KW-0285">Flavoprotein</keyword>
<evidence type="ECO:0000256" key="13">
    <source>
        <dbReference type="ARBA" id="ARBA00023221"/>
    </source>
</evidence>
<comment type="function">
    <text evidence="14">This enzyme is required for electron transfer from NADP to cytochrome P450 in microsomes. It can also provide electron transfer to heme oxygenase and cytochrome B5. Involved in ergosterol biosynthesis.</text>
</comment>
<evidence type="ECO:0000313" key="20">
    <source>
        <dbReference type="Proteomes" id="UP000242180"/>
    </source>
</evidence>
<keyword evidence="13 14" id="KW-0753">Steroid metabolism</keyword>
<feature type="binding site" evidence="14">
    <location>
        <begin position="509"/>
        <end position="512"/>
    </location>
    <ligand>
        <name>FAD</name>
        <dbReference type="ChEBI" id="CHEBI:57692"/>
    </ligand>
</feature>
<dbReference type="STRING" id="13706.A0A1X2H3G0"/>
<feature type="compositionally biased region" description="Low complexity" evidence="16">
    <location>
        <begin position="36"/>
        <end position="56"/>
    </location>
</feature>
<feature type="binding site" evidence="14">
    <location>
        <begin position="473"/>
        <end position="476"/>
    </location>
    <ligand>
        <name>FAD</name>
        <dbReference type="ChEBI" id="CHEBI:57692"/>
    </ligand>
</feature>
<dbReference type="FunFam" id="3.40.50.360:FF:000024">
    <property type="entry name" value="NADPH--cytochrome P450 reductase"/>
    <property type="match status" value="1"/>
</dbReference>
<keyword evidence="9 14" id="KW-0560">Oxidoreductase</keyword>
<keyword evidence="3 14" id="KW-0812">Transmembrane</keyword>
<comment type="cofactor">
    <cofactor evidence="14">
        <name>FAD</name>
        <dbReference type="ChEBI" id="CHEBI:57692"/>
    </cofactor>
    <text evidence="14">Binds 1 FAD per monomer.</text>
</comment>
<comment type="catalytic activity">
    <reaction evidence="14 15">
        <text>2 oxidized [cytochrome P450] + NADPH = 2 reduced [cytochrome P450] + NADP(+) + H(+)</text>
        <dbReference type="Rhea" id="RHEA:24040"/>
        <dbReference type="Rhea" id="RHEA-COMP:14627"/>
        <dbReference type="Rhea" id="RHEA-COMP:14628"/>
        <dbReference type="ChEBI" id="CHEBI:15378"/>
        <dbReference type="ChEBI" id="CHEBI:55376"/>
        <dbReference type="ChEBI" id="CHEBI:57783"/>
        <dbReference type="ChEBI" id="CHEBI:58349"/>
        <dbReference type="ChEBI" id="CHEBI:60344"/>
        <dbReference type="EC" id="1.6.2.4"/>
    </reaction>
</comment>
<evidence type="ECO:0000256" key="14">
    <source>
        <dbReference type="HAMAP-Rule" id="MF_03212"/>
    </source>
</evidence>
<feature type="binding site" evidence="14">
    <location>
        <position position="497"/>
    </location>
    <ligand>
        <name>FAD</name>
        <dbReference type="ChEBI" id="CHEBI:57692"/>
    </ligand>
</feature>
<evidence type="ECO:0000256" key="16">
    <source>
        <dbReference type="SAM" id="MobiDB-lite"/>
    </source>
</evidence>
<proteinExistence type="inferred from homology"/>
<dbReference type="CDD" id="cd06204">
    <property type="entry name" value="CYPOR"/>
    <property type="match status" value="1"/>
</dbReference>
<dbReference type="InterPro" id="IPR001094">
    <property type="entry name" value="Flavdoxin-like"/>
</dbReference>
<dbReference type="InParanoid" id="A0A1X2H3G0"/>
<keyword evidence="14" id="KW-0496">Mitochondrion</keyword>
<evidence type="ECO:0000313" key="19">
    <source>
        <dbReference type="EMBL" id="ORY92324.1"/>
    </source>
</evidence>
<dbReference type="SUPFAM" id="SSF52343">
    <property type="entry name" value="Ferredoxin reductase-like, C-terminal NADP-linked domain"/>
    <property type="match status" value="1"/>
</dbReference>
<dbReference type="FunCoup" id="A0A1X2H3G0">
    <property type="interactions" value="586"/>
</dbReference>
<evidence type="ECO:0000259" key="18">
    <source>
        <dbReference type="PROSITE" id="PS51384"/>
    </source>
</evidence>
<evidence type="ECO:0000256" key="12">
    <source>
        <dbReference type="ARBA" id="ARBA00023166"/>
    </source>
</evidence>
<comment type="similarity">
    <text evidence="14 15">In the C-terminal section; belongs to the flavoprotein pyridine nucleotide cytochrome reductase family.</text>
</comment>
<dbReference type="Pfam" id="PF00258">
    <property type="entry name" value="Flavodoxin_1"/>
    <property type="match status" value="1"/>
</dbReference>
<dbReference type="OMA" id="HRMYSIA"/>
<keyword evidence="12 14" id="KW-1207">Sterol metabolism</keyword>
<dbReference type="HAMAP" id="MF_03212">
    <property type="entry name" value="NCPR"/>
    <property type="match status" value="1"/>
</dbReference>
<evidence type="ECO:0000256" key="9">
    <source>
        <dbReference type="ARBA" id="ARBA00023002"/>
    </source>
</evidence>
<comment type="subcellular location">
    <subcellularLocation>
        <location evidence="14">Endoplasmic reticulum membrane</location>
        <topology evidence="14">Single-pass membrane protein</topology>
        <orientation evidence="14">Cytoplasmic side</orientation>
    </subcellularLocation>
    <subcellularLocation>
        <location evidence="14">Mitochondrion outer membrane</location>
        <topology evidence="14">Single-pass membrane protein</topology>
        <orientation evidence="14">Cytoplasmic side</orientation>
    </subcellularLocation>
    <subcellularLocation>
        <location evidence="14">Cell membrane</location>
        <topology evidence="14">Single-pass membrane protein</topology>
        <orientation evidence="14">Cytoplasmic side</orientation>
    </subcellularLocation>
</comment>
<dbReference type="InterPro" id="IPR029039">
    <property type="entry name" value="Flavoprotein-like_sf"/>
</dbReference>
<keyword evidence="14" id="KW-0443">Lipid metabolism</keyword>
<dbReference type="AlphaFoldDB" id="A0A1X2H3G0"/>
<evidence type="ECO:0000256" key="5">
    <source>
        <dbReference type="ARBA" id="ARBA00022827"/>
    </source>
</evidence>
<feature type="domain" description="Flavodoxin-like" evidence="17">
    <location>
        <begin position="77"/>
        <end position="233"/>
    </location>
</feature>
<dbReference type="Gene3D" id="3.40.50.80">
    <property type="entry name" value="Nucleotide-binding domain of ferredoxin-NADP reductase (FNR) module"/>
    <property type="match status" value="1"/>
</dbReference>
<sequence>MPPQSQALFDTLDLLFLGTIGLGTVAWFTRRHFFGGSSSSSSSSNAAKSAAGSSTSMLPPPPERNFVKVMQQQGRRAIFFYGSQTGTAEDYASRLAKECSQHYGVSSMVADIENYDLTYLDALPEDSLVVFVMATYGEGEPTDNAVDFWQLLVEEETPQFSDRGSENGNQPLANVRYMVFSLGNKTYEHYNAVGRTVDKRLTELGAQRIGERGEGDDDASLEEDFLAWQEGMWPAFCQTLGVDENSAQARPRQATFAVEELESYNKDKLYLGELSEWPKKGAKIVYDAKRPYLAPVTSRELFSEDSDRHCLHVEIDISDCPDLRYQAGDHVAIWPTNSDTEVHRLADVLGLVDKLDTVVMVKAVDAAASKKHPFPVPSTYRAIFRHYLDICAPVSRQTLMSLVEYAPTEESKACLERLAKDKEAYRREVGDGVRNLAEVLALAAAGTDTTTAGFFSSVPFDLIVESTSRLQPRYYSISSTPLTDPTKISATAVTLAYQPSPDDERTVYGVATNYLYQIHATAAQIDRKSSTEPFYDLAGPRNSLGGTKIPVHVRKSQFRLPRNARKPVIMVGPGTGVAPFRGFVHERAVLKQKGEDVGPTILFYGCRHPAQDYLYAEEWPDLFKTLGGESRIITAFSRETDQKVYVQHRLREQGEDIWRLIDKEGAYIYICGDAKNMARDVQHAFVEFAMRYGGKSEEAAHDVIKKLRNTGRYQEDVWS</sequence>
<dbReference type="GO" id="GO:0005741">
    <property type="term" value="C:mitochondrial outer membrane"/>
    <property type="evidence" value="ECO:0007669"/>
    <property type="project" value="UniProtKB-SubCell"/>
</dbReference>
<dbReference type="GO" id="GO:0005886">
    <property type="term" value="C:plasma membrane"/>
    <property type="evidence" value="ECO:0007669"/>
    <property type="project" value="UniProtKB-SubCell"/>
</dbReference>
<evidence type="ECO:0000256" key="15">
    <source>
        <dbReference type="PIRNR" id="PIRNR000208"/>
    </source>
</evidence>
<dbReference type="PROSITE" id="PS51384">
    <property type="entry name" value="FAD_FR"/>
    <property type="match status" value="1"/>
</dbReference>
<dbReference type="Gene3D" id="2.40.30.10">
    <property type="entry name" value="Translation factors"/>
    <property type="match status" value="2"/>
</dbReference>
<comment type="caution">
    <text evidence="19">The sequence shown here is derived from an EMBL/GenBank/DDBJ whole genome shotgun (WGS) entry which is preliminary data.</text>
</comment>
<keyword evidence="14" id="KW-1000">Mitochondrion outer membrane</keyword>
<keyword evidence="20" id="KW-1185">Reference proteome</keyword>
<dbReference type="SUPFAM" id="SSF52218">
    <property type="entry name" value="Flavoproteins"/>
    <property type="match status" value="1"/>
</dbReference>
<protein>
    <recommendedName>
        <fullName evidence="14 15">NADPH--cytochrome P450 reductase</fullName>
        <shortName evidence="14">CPR</shortName>
        <shortName evidence="14">P450R</shortName>
        <ecNumber evidence="14 15">1.6.2.4</ecNumber>
    </recommendedName>
</protein>
<organism evidence="19 20">
    <name type="scientific">Syncephalastrum racemosum</name>
    <name type="common">Filamentous fungus</name>
    <dbReference type="NCBI Taxonomy" id="13706"/>
    <lineage>
        <taxon>Eukaryota</taxon>
        <taxon>Fungi</taxon>
        <taxon>Fungi incertae sedis</taxon>
        <taxon>Mucoromycota</taxon>
        <taxon>Mucoromycotina</taxon>
        <taxon>Mucoromycetes</taxon>
        <taxon>Mucorales</taxon>
        <taxon>Syncephalastraceae</taxon>
        <taxon>Syncephalastrum</taxon>
    </lineage>
</organism>
<keyword evidence="8 14" id="KW-1133">Transmembrane helix</keyword>